<dbReference type="GO" id="GO:0047388">
    <property type="term" value="F:[glutamine synthetase]-adenylyl-L-tyrosine phosphorylase activity"/>
    <property type="evidence" value="ECO:0007669"/>
    <property type="project" value="UniProtKB-EC"/>
</dbReference>
<dbReference type="GO" id="GO:0000820">
    <property type="term" value="P:regulation of glutamine family amino acid metabolic process"/>
    <property type="evidence" value="ECO:0007669"/>
    <property type="project" value="TreeGrafter"/>
</dbReference>
<dbReference type="GO" id="GO:0005524">
    <property type="term" value="F:ATP binding"/>
    <property type="evidence" value="ECO:0007669"/>
    <property type="project" value="UniProtKB-KW"/>
</dbReference>
<evidence type="ECO:0000256" key="5">
    <source>
        <dbReference type="ARBA" id="ARBA00022842"/>
    </source>
</evidence>
<evidence type="ECO:0000259" key="9">
    <source>
        <dbReference type="Pfam" id="PF08335"/>
    </source>
</evidence>
<dbReference type="OrthoDB" id="9759366at2"/>
<dbReference type="GO" id="GO:0005829">
    <property type="term" value="C:cytosol"/>
    <property type="evidence" value="ECO:0007669"/>
    <property type="project" value="TreeGrafter"/>
</dbReference>
<name>A0A3P1SHQ5_9ACTO</name>
<dbReference type="Proteomes" id="UP000280444">
    <property type="component" value="Unassembled WGS sequence"/>
</dbReference>
<dbReference type="NCBIfam" id="NF010707">
    <property type="entry name" value="PRK14109.1"/>
    <property type="match status" value="1"/>
</dbReference>
<keyword evidence="6" id="KW-0511">Multifunctional enzyme</keyword>
<keyword evidence="11" id="KW-1185">Reference proteome</keyword>
<evidence type="ECO:0000313" key="10">
    <source>
        <dbReference type="EMBL" id="RRC96557.1"/>
    </source>
</evidence>
<dbReference type="SUPFAM" id="SSF81301">
    <property type="entry name" value="Nucleotidyltransferase"/>
    <property type="match status" value="2"/>
</dbReference>
<keyword evidence="3" id="KW-0547">Nucleotide-binding</keyword>
<evidence type="ECO:0000259" key="8">
    <source>
        <dbReference type="Pfam" id="PF03710"/>
    </source>
</evidence>
<dbReference type="EC" id="2.7.7.89" evidence="10"/>
<dbReference type="AlphaFoldDB" id="A0A3P1SHQ5"/>
<dbReference type="InterPro" id="IPR005190">
    <property type="entry name" value="GlnE_rpt_dom"/>
</dbReference>
<dbReference type="PANTHER" id="PTHR30621">
    <property type="entry name" value="GLUTAMINE SYNTHETASE ADENYLYLTRANSFERASE"/>
    <property type="match status" value="1"/>
</dbReference>
<organism evidence="10 11">
    <name type="scientific">Schaalia canis</name>
    <dbReference type="NCBI Taxonomy" id="100469"/>
    <lineage>
        <taxon>Bacteria</taxon>
        <taxon>Bacillati</taxon>
        <taxon>Actinomycetota</taxon>
        <taxon>Actinomycetes</taxon>
        <taxon>Actinomycetales</taxon>
        <taxon>Actinomycetaceae</taxon>
        <taxon>Schaalia</taxon>
    </lineage>
</organism>
<sequence>MISSSGADDPSAGTQASVLGGPLAGQRGGRDQSTHDLRAWGFADVERARAMCEQLPGEAQYWAEQCGMSADPDLCLLQMLRLHEADSQILTDLHKEPENLKRLSAIFGLSRQLGDYIIAGPHRAQWAWTRPPSVREHVLAALNVEEVRASEVEQHSFLTSEAGVLRAGAGVGVDDVRRAYREVLIGIVADDLTHHDPVDHMPVVGRRMAELVDATLEAALSLARRDIDPHGRACLAVIAMGKTGAEELNYISDVDVVYVARGDDEALSIATRLASMTAQVCSGPGTEEPLWTVDAALRPEGKDGALVRTLESYRMYWEKWAQTWEFQALMKARCSAGDPELGKDFVEAASPFVWSASKREGFVEAARSMRVRVEQSVPRKDAERELKLGRGGLRDVEFSVQLLQLVHGRYDETLHQRNTMEALSALSAGGYVARSHASELRECYAFLRAVEHRAQLPRMRRTHLLPSQGGQLRALWRSFGSRFTTTEDFLQELARVRSRVRALHEDMFYRPIVAATAQLSAEQAGLVGGDASGLDEAGAQARLAAIGYVDTRGAFGHIRALTAGTSRRAAIQRHLLPVVISWLADGPDPDMGLLNFRTLSDQIGDSHWYLALLRDSRVAAQRLCTVLSTSRWIAQSLGMRPEAVQWLDDDAMLEPLDPERLASEMAALVQRHPDAESAALRIRAVRSRELTRAAMSDAVEHIRPVRPEISAATDQVLAAALESALREDREQHGRLVDVAFIAMGRYGGQESSFASDADVMAVHAAEPGVSDAQAAEAATRVVNRVRGLLGSTASHAGVSLDLDLRPEGRSGPMTKTPQAYAEYYDRWALAWERHALLRARPAAGNTLLLAETMQKIDALRYGQALSDGALTEIRLLKARMERERLPRGVEPARHVKLGPGGLTDVEWVVQLLQLQHASQCVELRTTSTMQALSAAGAAGLLTYDQVDALRIAWEYAARIRAGNVLISGRMSGNKIDVLSRDGRDIVPLARLMGYQRGFESQLEEDWLRAARRARVVMEKVFYGRE</sequence>
<dbReference type="Gene3D" id="1.20.120.330">
    <property type="entry name" value="Nucleotidyltransferases domain 2"/>
    <property type="match status" value="2"/>
</dbReference>
<dbReference type="InterPro" id="IPR043519">
    <property type="entry name" value="NT_sf"/>
</dbReference>
<evidence type="ECO:0000256" key="1">
    <source>
        <dbReference type="ARBA" id="ARBA00022679"/>
    </source>
</evidence>
<feature type="domain" description="Glutamate-ammonia ligase adenylyltransferase repeated" evidence="8">
    <location>
        <begin position="174"/>
        <end position="346"/>
    </location>
</feature>
<dbReference type="GO" id="GO:0008882">
    <property type="term" value="F:[glutamate-ammonia-ligase] adenylyltransferase activity"/>
    <property type="evidence" value="ECO:0007669"/>
    <property type="project" value="UniProtKB-EC"/>
</dbReference>
<keyword evidence="5" id="KW-0460">Magnesium</keyword>
<accession>A0A3P1SHQ5</accession>
<feature type="domain" description="PII-uridylyltransferase/Glutamine-synthetase adenylyltransferase" evidence="9">
    <location>
        <begin position="367"/>
        <end position="508"/>
    </location>
</feature>
<dbReference type="Gene3D" id="3.30.460.10">
    <property type="entry name" value="Beta Polymerase, domain 2"/>
    <property type="match status" value="2"/>
</dbReference>
<feature type="domain" description="Glutamate-ammonia ligase adenylyltransferase repeated" evidence="8">
    <location>
        <begin position="621"/>
        <end position="848"/>
    </location>
</feature>
<feature type="domain" description="PII-uridylyltransferase/Glutamine-synthetase adenylyltransferase" evidence="9">
    <location>
        <begin position="889"/>
        <end position="1021"/>
    </location>
</feature>
<dbReference type="EC" id="2.7.7.42" evidence="10"/>
<dbReference type="EMBL" id="RQZF01000001">
    <property type="protein sequence ID" value="RRC96557.1"/>
    <property type="molecule type" value="Genomic_DNA"/>
</dbReference>
<dbReference type="InterPro" id="IPR013546">
    <property type="entry name" value="PII_UdlTrfase/GS_AdlTrfase"/>
</dbReference>
<evidence type="ECO:0000256" key="7">
    <source>
        <dbReference type="SAM" id="MobiDB-lite"/>
    </source>
</evidence>
<comment type="caution">
    <text evidence="10">The sequence shown here is derived from an EMBL/GenBank/DDBJ whole genome shotgun (WGS) entry which is preliminary data.</text>
</comment>
<evidence type="ECO:0000256" key="3">
    <source>
        <dbReference type="ARBA" id="ARBA00022741"/>
    </source>
</evidence>
<evidence type="ECO:0000256" key="2">
    <source>
        <dbReference type="ARBA" id="ARBA00022695"/>
    </source>
</evidence>
<evidence type="ECO:0000256" key="6">
    <source>
        <dbReference type="ARBA" id="ARBA00023268"/>
    </source>
</evidence>
<keyword evidence="4" id="KW-0067">ATP-binding</keyword>
<proteinExistence type="predicted"/>
<dbReference type="CDD" id="cd05401">
    <property type="entry name" value="NT_GlnE_GlnD_like"/>
    <property type="match status" value="2"/>
</dbReference>
<evidence type="ECO:0000313" key="11">
    <source>
        <dbReference type="Proteomes" id="UP000280444"/>
    </source>
</evidence>
<keyword evidence="1 10" id="KW-0808">Transferase</keyword>
<protein>
    <submittedName>
        <fullName evidence="10">Bifunctional [glutamine synthetase] adenylyltransferase/[glutamine synthetase]-adenylyl-L-tyrosine phosphorylase</fullName>
        <ecNumber evidence="10">2.7.7.42</ecNumber>
        <ecNumber evidence="10">2.7.7.89</ecNumber>
    </submittedName>
</protein>
<evidence type="ECO:0000256" key="4">
    <source>
        <dbReference type="ARBA" id="ARBA00022840"/>
    </source>
</evidence>
<dbReference type="Pfam" id="PF08335">
    <property type="entry name" value="GlnD_UR_UTase"/>
    <property type="match status" value="2"/>
</dbReference>
<keyword evidence="2 10" id="KW-0548">Nucleotidyltransferase</keyword>
<feature type="region of interest" description="Disordered" evidence="7">
    <location>
        <begin position="1"/>
        <end position="33"/>
    </location>
</feature>
<dbReference type="SUPFAM" id="SSF81593">
    <property type="entry name" value="Nucleotidyltransferase substrate binding subunit/domain"/>
    <property type="match status" value="2"/>
</dbReference>
<dbReference type="Pfam" id="PF03710">
    <property type="entry name" value="GlnE"/>
    <property type="match status" value="2"/>
</dbReference>
<feature type="compositionally biased region" description="Polar residues" evidence="7">
    <location>
        <begin position="1"/>
        <end position="17"/>
    </location>
</feature>
<reference evidence="10 11" key="1">
    <citation type="submission" date="2018-11" db="EMBL/GenBank/DDBJ databases">
        <title>Genomes From Bacteria Associated with the Canine Oral Cavity: a Test Case for Automated Genome-Based Taxonomic Assignment.</title>
        <authorList>
            <person name="Coil D.A."/>
            <person name="Jospin G."/>
            <person name="Darling A.E."/>
            <person name="Wallis C."/>
            <person name="Davis I.J."/>
            <person name="Harris S."/>
            <person name="Eisen J.A."/>
            <person name="Holcombe L.J."/>
            <person name="O'Flynn C."/>
        </authorList>
    </citation>
    <scope>NUCLEOTIDE SEQUENCE [LARGE SCALE GENOMIC DNA]</scope>
    <source>
        <strain evidence="10 11">OH770</strain>
    </source>
</reference>
<gene>
    <name evidence="10" type="ORF">EII11_01020</name>
</gene>
<dbReference type="PANTHER" id="PTHR30621:SF0">
    <property type="entry name" value="BIFUNCTIONAL GLUTAMINE SYNTHETASE ADENYLYLTRANSFERASE_ADENYLYL-REMOVING ENZYME"/>
    <property type="match status" value="1"/>
</dbReference>
<dbReference type="InterPro" id="IPR023057">
    <property type="entry name" value="GlnE"/>
</dbReference>